<dbReference type="Proteomes" id="UP001303373">
    <property type="component" value="Chromosome 13"/>
</dbReference>
<keyword evidence="9" id="KW-1185">Reference proteome</keyword>
<name>A0AAQ3MAX2_9PEZI</name>
<protein>
    <recommendedName>
        <fullName evidence="1">tRNA(Ile)-lysidine synthetase</fullName>
        <ecNumber evidence="1">6.3.4.19</ecNumber>
    </recommendedName>
</protein>
<dbReference type="SUPFAM" id="SSF52402">
    <property type="entry name" value="Adenine nucleotide alpha hydrolases-like"/>
    <property type="match status" value="1"/>
</dbReference>
<dbReference type="NCBIfam" id="TIGR02432">
    <property type="entry name" value="lysidine_TilS_N"/>
    <property type="match status" value="1"/>
</dbReference>
<evidence type="ECO:0000256" key="5">
    <source>
        <dbReference type="ARBA" id="ARBA00022840"/>
    </source>
</evidence>
<gene>
    <name evidence="8" type="ORF">R9X50_00734100</name>
</gene>
<dbReference type="GO" id="GO:0008033">
    <property type="term" value="P:tRNA processing"/>
    <property type="evidence" value="ECO:0007669"/>
    <property type="project" value="UniProtKB-KW"/>
</dbReference>
<reference evidence="8 9" key="1">
    <citation type="submission" date="2023-11" db="EMBL/GenBank/DDBJ databases">
        <title>An acidophilic fungus is an integral part of prey digestion in a carnivorous sundew plant.</title>
        <authorList>
            <person name="Tsai I.J."/>
        </authorList>
    </citation>
    <scope>NUCLEOTIDE SEQUENCE [LARGE SCALE GENOMIC DNA]</scope>
    <source>
        <strain evidence="8">169a</strain>
    </source>
</reference>
<evidence type="ECO:0000256" key="3">
    <source>
        <dbReference type="ARBA" id="ARBA00022694"/>
    </source>
</evidence>
<dbReference type="Gene3D" id="3.40.50.620">
    <property type="entry name" value="HUPs"/>
    <property type="match status" value="1"/>
</dbReference>
<dbReference type="PANTHER" id="PTHR43033:SF1">
    <property type="entry name" value="TRNA(ILE)-LYSIDINE SYNTHASE-RELATED"/>
    <property type="match status" value="1"/>
</dbReference>
<evidence type="ECO:0000259" key="7">
    <source>
        <dbReference type="Pfam" id="PF01171"/>
    </source>
</evidence>
<dbReference type="EC" id="6.3.4.19" evidence="1"/>
<evidence type="ECO:0000256" key="2">
    <source>
        <dbReference type="ARBA" id="ARBA00022598"/>
    </source>
</evidence>
<organism evidence="8 9">
    <name type="scientific">Acrodontium crateriforme</name>
    <dbReference type="NCBI Taxonomy" id="150365"/>
    <lineage>
        <taxon>Eukaryota</taxon>
        <taxon>Fungi</taxon>
        <taxon>Dikarya</taxon>
        <taxon>Ascomycota</taxon>
        <taxon>Pezizomycotina</taxon>
        <taxon>Dothideomycetes</taxon>
        <taxon>Dothideomycetidae</taxon>
        <taxon>Mycosphaerellales</taxon>
        <taxon>Teratosphaeriaceae</taxon>
        <taxon>Acrodontium</taxon>
    </lineage>
</organism>
<keyword evidence="4" id="KW-0547">Nucleotide-binding</keyword>
<keyword evidence="2" id="KW-0436">Ligase</keyword>
<evidence type="ECO:0000313" key="9">
    <source>
        <dbReference type="Proteomes" id="UP001303373"/>
    </source>
</evidence>
<evidence type="ECO:0000256" key="6">
    <source>
        <dbReference type="ARBA" id="ARBA00048539"/>
    </source>
</evidence>
<evidence type="ECO:0000256" key="1">
    <source>
        <dbReference type="ARBA" id="ARBA00013267"/>
    </source>
</evidence>
<comment type="catalytic activity">
    <reaction evidence="6">
        <text>cytidine(34) in tRNA(Ile2) + L-lysine + ATP = lysidine(34) in tRNA(Ile2) + AMP + diphosphate + H(+)</text>
        <dbReference type="Rhea" id="RHEA:43744"/>
        <dbReference type="Rhea" id="RHEA-COMP:10625"/>
        <dbReference type="Rhea" id="RHEA-COMP:10670"/>
        <dbReference type="ChEBI" id="CHEBI:15378"/>
        <dbReference type="ChEBI" id="CHEBI:30616"/>
        <dbReference type="ChEBI" id="CHEBI:32551"/>
        <dbReference type="ChEBI" id="CHEBI:33019"/>
        <dbReference type="ChEBI" id="CHEBI:82748"/>
        <dbReference type="ChEBI" id="CHEBI:83665"/>
        <dbReference type="ChEBI" id="CHEBI:456215"/>
        <dbReference type="EC" id="6.3.4.19"/>
    </reaction>
</comment>
<dbReference type="InterPro" id="IPR012094">
    <property type="entry name" value="tRNA_Ile_lys_synt"/>
</dbReference>
<proteinExistence type="inferred from homology"/>
<dbReference type="GO" id="GO:0032267">
    <property type="term" value="F:tRNA(Ile)-lysidine synthase activity"/>
    <property type="evidence" value="ECO:0007669"/>
    <property type="project" value="UniProtKB-EC"/>
</dbReference>
<dbReference type="EMBL" id="CP138592">
    <property type="protein sequence ID" value="WPH04450.1"/>
    <property type="molecule type" value="Genomic_DNA"/>
</dbReference>
<dbReference type="InterPro" id="IPR014729">
    <property type="entry name" value="Rossmann-like_a/b/a_fold"/>
</dbReference>
<evidence type="ECO:0000256" key="4">
    <source>
        <dbReference type="ARBA" id="ARBA00022741"/>
    </source>
</evidence>
<accession>A0AAQ3MAX2</accession>
<dbReference type="AlphaFoldDB" id="A0AAQ3MAX2"/>
<keyword evidence="3" id="KW-0819">tRNA processing</keyword>
<evidence type="ECO:0000313" key="8">
    <source>
        <dbReference type="EMBL" id="WPH04450.1"/>
    </source>
</evidence>
<dbReference type="PANTHER" id="PTHR43033">
    <property type="entry name" value="TRNA(ILE)-LYSIDINE SYNTHASE-RELATED"/>
    <property type="match status" value="1"/>
</dbReference>
<feature type="domain" description="tRNA(Ile)-lysidine/2-thiocytidine synthase N-terminal" evidence="7">
    <location>
        <begin position="29"/>
        <end position="242"/>
    </location>
</feature>
<dbReference type="InterPro" id="IPR011063">
    <property type="entry name" value="TilS/TtcA_N"/>
</dbReference>
<dbReference type="Pfam" id="PF01171">
    <property type="entry name" value="ATP_bind_3"/>
    <property type="match status" value="1"/>
</dbReference>
<dbReference type="InterPro" id="IPR012795">
    <property type="entry name" value="tRNA_Ile_lys_synt_N"/>
</dbReference>
<dbReference type="GO" id="GO:0005524">
    <property type="term" value="F:ATP binding"/>
    <property type="evidence" value="ECO:0007669"/>
    <property type="project" value="UniProtKB-KW"/>
</dbReference>
<keyword evidence="5" id="KW-0067">ATP-binding</keyword>
<dbReference type="CDD" id="cd01992">
    <property type="entry name" value="TilS_N"/>
    <property type="match status" value="1"/>
</dbReference>
<dbReference type="HAMAP" id="MF_01161">
    <property type="entry name" value="tRNA_Ile_lys_synt"/>
    <property type="match status" value="1"/>
</dbReference>
<sequence>MSSALKNLINKFEDSLIRLWNTDSRNRLGLAISGGVDSMALASLCGTLANKKAGGPTFTGFIVDHGLRDESKQEAQSVVTELQKLDIEARVLTLDWSPYGGDATKVSNFESTARQLRYRAIGKACYEQNIQSLLVAHHSDDLAETVLLRILMKYLGNGLQGVKAEARIPDTVGIYGVCSSGQPSLLDMPEQIAIEGGGITISRPLLPFTKEQLVSICRERSVKWFEDATNADRSLTTRNTLRYLFKESLLPEALQRDRLLAVSQSATDKIAKIEAAANAALQSTKLTLDLRVGKLSFVLDETLFSETDTPETYGVKCSIMRSLITLVSPQESILQQRLQEAVSFVFEEKAFANSATTVAGCLLRRTNTRDAEFTIERMPPLRRANGEYTVLSSIDPLYPDPKWQLWDGRYWIRVGLSKMDTNVAVRFWKREDLSALKESGLFTTRLRQLQSSLALAPGDLRFTLPAIVVQSNHEFDIKEKVVALPSLGWSAEGWKRSPNASNAHSTWDIRYKHIDLERTDHHDIVDEHP</sequence>